<gene>
    <name evidence="2" type="ORF">PCE31106_04651</name>
</gene>
<reference evidence="2 3" key="1">
    <citation type="submission" date="2019-08" db="EMBL/GenBank/DDBJ databases">
        <authorList>
            <person name="Peeters C."/>
        </authorList>
    </citation>
    <scope>NUCLEOTIDE SEQUENCE [LARGE SCALE GENOMIC DNA]</scope>
    <source>
        <strain evidence="2 3">LMG 31106</strain>
    </source>
</reference>
<dbReference type="Proteomes" id="UP000384354">
    <property type="component" value="Unassembled WGS sequence"/>
</dbReference>
<dbReference type="EMBL" id="CABPSL010000030">
    <property type="protein sequence ID" value="VVE50821.1"/>
    <property type="molecule type" value="Genomic_DNA"/>
</dbReference>
<feature type="transmembrane region" description="Helical" evidence="1">
    <location>
        <begin position="25"/>
        <end position="49"/>
    </location>
</feature>
<evidence type="ECO:0000313" key="2">
    <source>
        <dbReference type="EMBL" id="VVE50821.1"/>
    </source>
</evidence>
<keyword evidence="1" id="KW-1133">Transmembrane helix</keyword>
<protein>
    <submittedName>
        <fullName evidence="2">Uncharacterized protein</fullName>
    </submittedName>
</protein>
<name>A0A5E4YPV1_9BURK</name>
<keyword evidence="1" id="KW-0472">Membrane</keyword>
<dbReference type="AlphaFoldDB" id="A0A5E4YPV1"/>
<evidence type="ECO:0000313" key="3">
    <source>
        <dbReference type="Proteomes" id="UP000384354"/>
    </source>
</evidence>
<accession>A0A5E4YPV1</accession>
<proteinExistence type="predicted"/>
<keyword evidence="1" id="KW-0812">Transmembrane</keyword>
<evidence type="ECO:0000256" key="1">
    <source>
        <dbReference type="SAM" id="Phobius"/>
    </source>
</evidence>
<sequence>MRVLAAVLKYHRQALPLRSVAPYSISHWAIAGGIPRYCILVLAWMVIITKTSCSNSRSRWSTPLFHLDVAQALFHSGKFRARASFTHAKHQ</sequence>
<organism evidence="2 3">
    <name type="scientific">Pandoraea cepalis</name>
    <dbReference type="NCBI Taxonomy" id="2508294"/>
    <lineage>
        <taxon>Bacteria</taxon>
        <taxon>Pseudomonadati</taxon>
        <taxon>Pseudomonadota</taxon>
        <taxon>Betaproteobacteria</taxon>
        <taxon>Burkholderiales</taxon>
        <taxon>Burkholderiaceae</taxon>
        <taxon>Pandoraea</taxon>
    </lineage>
</organism>